<organism evidence="1 2">
    <name type="scientific">Collinsella tanakaei</name>
    <dbReference type="NCBI Taxonomy" id="626935"/>
    <lineage>
        <taxon>Bacteria</taxon>
        <taxon>Bacillati</taxon>
        <taxon>Actinomycetota</taxon>
        <taxon>Coriobacteriia</taxon>
        <taxon>Coriobacteriales</taxon>
        <taxon>Coriobacteriaceae</taxon>
        <taxon>Collinsella</taxon>
    </lineage>
</organism>
<dbReference type="EMBL" id="QSRJ01000002">
    <property type="protein sequence ID" value="RGL11716.1"/>
    <property type="molecule type" value="Genomic_DNA"/>
</dbReference>
<accession>A0A2V2CAL1</accession>
<name>A0A2V2CAL1_9ACTN</name>
<dbReference type="Proteomes" id="UP000260943">
    <property type="component" value="Unassembled WGS sequence"/>
</dbReference>
<evidence type="ECO:0000313" key="1">
    <source>
        <dbReference type="EMBL" id="RGL11716.1"/>
    </source>
</evidence>
<dbReference type="AlphaFoldDB" id="A0A2V2CAL1"/>
<sequence length="74" mass="8030">MSKTAIKICPKCSGIKGKHLKEVLAKDDYSCGCFGKCLKKNPELEGKAYARINGKLVACDSRKKLIKKMVAAVA</sequence>
<evidence type="ECO:0000313" key="2">
    <source>
        <dbReference type="Proteomes" id="UP000260943"/>
    </source>
</evidence>
<reference evidence="1 2" key="1">
    <citation type="submission" date="2018-08" db="EMBL/GenBank/DDBJ databases">
        <title>A genome reference for cultivated species of the human gut microbiota.</title>
        <authorList>
            <person name="Zou Y."/>
            <person name="Xue W."/>
            <person name="Luo G."/>
        </authorList>
    </citation>
    <scope>NUCLEOTIDE SEQUENCE [LARGE SCALE GENOMIC DNA]</scope>
    <source>
        <strain evidence="1 2">TF08-14</strain>
    </source>
</reference>
<dbReference type="RefSeq" id="WP_117679063.1">
    <property type="nucleotide sequence ID" value="NZ_CAJJKC010000003.1"/>
</dbReference>
<proteinExistence type="predicted"/>
<protein>
    <submittedName>
        <fullName evidence="1">Uncharacterized protein</fullName>
    </submittedName>
</protein>
<comment type="caution">
    <text evidence="1">The sequence shown here is derived from an EMBL/GenBank/DDBJ whole genome shotgun (WGS) entry which is preliminary data.</text>
</comment>
<gene>
    <name evidence="1" type="ORF">DXC81_02745</name>
</gene>